<proteinExistence type="inferred from homology"/>
<dbReference type="InterPro" id="IPR036663">
    <property type="entry name" value="Fumarylacetoacetase_C_sf"/>
</dbReference>
<dbReference type="GO" id="GO:0019752">
    <property type="term" value="P:carboxylic acid metabolic process"/>
    <property type="evidence" value="ECO:0007669"/>
    <property type="project" value="UniProtKB-ARBA"/>
</dbReference>
<dbReference type="PANTHER" id="PTHR42796:SF4">
    <property type="entry name" value="FUMARYLACETOACETATE HYDROLASE DOMAIN-CONTAINING PROTEIN 2A"/>
    <property type="match status" value="1"/>
</dbReference>
<dbReference type="Proteomes" id="UP000316125">
    <property type="component" value="Chromosome"/>
</dbReference>
<reference evidence="4 5" key="1">
    <citation type="submission" date="2019-06" db="EMBL/GenBank/DDBJ databases">
        <title>Complete genome of Microbacterium foliorum M2.</title>
        <authorList>
            <person name="Cao G."/>
        </authorList>
    </citation>
    <scope>NUCLEOTIDE SEQUENCE [LARGE SCALE GENOMIC DNA]</scope>
    <source>
        <strain evidence="4 5">M2</strain>
    </source>
</reference>
<evidence type="ECO:0000313" key="5">
    <source>
        <dbReference type="Proteomes" id="UP000316125"/>
    </source>
</evidence>
<dbReference type="Gene3D" id="3.90.850.10">
    <property type="entry name" value="Fumarylacetoacetase-like, C-terminal domain"/>
    <property type="match status" value="1"/>
</dbReference>
<keyword evidence="4" id="KW-0378">Hydrolase</keyword>
<dbReference type="Pfam" id="PF01557">
    <property type="entry name" value="FAA_hydrolase"/>
    <property type="match status" value="1"/>
</dbReference>
<accession>A0A4Y5YS80</accession>
<evidence type="ECO:0000313" key="4">
    <source>
        <dbReference type="EMBL" id="QDE35690.1"/>
    </source>
</evidence>
<dbReference type="GO" id="GO:0046872">
    <property type="term" value="F:metal ion binding"/>
    <property type="evidence" value="ECO:0007669"/>
    <property type="project" value="UniProtKB-KW"/>
</dbReference>
<dbReference type="AlphaFoldDB" id="A0A4Y5YS80"/>
<dbReference type="FunFam" id="3.90.850.10:FF:000002">
    <property type="entry name" value="2-hydroxyhepta-2,4-diene-1,7-dioate isomerase"/>
    <property type="match status" value="1"/>
</dbReference>
<dbReference type="EMBL" id="CP041040">
    <property type="protein sequence ID" value="QDE35690.1"/>
    <property type="molecule type" value="Genomic_DNA"/>
</dbReference>
<evidence type="ECO:0000256" key="1">
    <source>
        <dbReference type="ARBA" id="ARBA00010211"/>
    </source>
</evidence>
<evidence type="ECO:0000256" key="2">
    <source>
        <dbReference type="ARBA" id="ARBA00022723"/>
    </source>
</evidence>
<dbReference type="GO" id="GO:0016853">
    <property type="term" value="F:isomerase activity"/>
    <property type="evidence" value="ECO:0007669"/>
    <property type="project" value="UniProtKB-ARBA"/>
</dbReference>
<organism evidence="4 5">
    <name type="scientific">Microbacterium foliorum</name>
    <dbReference type="NCBI Taxonomy" id="104336"/>
    <lineage>
        <taxon>Bacteria</taxon>
        <taxon>Bacillati</taxon>
        <taxon>Actinomycetota</taxon>
        <taxon>Actinomycetes</taxon>
        <taxon>Micrococcales</taxon>
        <taxon>Microbacteriaceae</taxon>
        <taxon>Microbacterium</taxon>
    </lineage>
</organism>
<dbReference type="SUPFAM" id="SSF56529">
    <property type="entry name" value="FAH"/>
    <property type="match status" value="1"/>
</dbReference>
<feature type="domain" description="Fumarylacetoacetase-like C-terminal" evidence="3">
    <location>
        <begin position="69"/>
        <end position="272"/>
    </location>
</feature>
<comment type="similarity">
    <text evidence="1">Belongs to the FAH family.</text>
</comment>
<protein>
    <submittedName>
        <fullName evidence="4">Fumarylacetoacetate hydrolase family protein</fullName>
    </submittedName>
</protein>
<dbReference type="GO" id="GO:0016787">
    <property type="term" value="F:hydrolase activity"/>
    <property type="evidence" value="ECO:0007669"/>
    <property type="project" value="UniProtKB-KW"/>
</dbReference>
<sequence length="278" mass="30469">MRLATVRREGRTHAAVGDAAGWVLLDEADAQELISAPDWRTRAEAALRHPARVDVEARELANPVPRPSKVFCCGLNYRDHIVETGRPVPEFPTLFAKFADTLTGAEDDIVVRNTDRLDWEAELAVVVGAEVHRADREQAQAAILGYAVSNDISMRDWQQRTLQWLQGKAFDATTPVGPWVVTADGLDPRDGLRITCAVNGELVQDADTSELVFDAADLVAYVSQITVLRPGDIVLTGTPGGVALGMPEPRWLRDGDLVTTEIEGIGVLRNTIRFDDRP</sequence>
<gene>
    <name evidence="4" type="ORF">FIV50_13365</name>
</gene>
<dbReference type="OrthoDB" id="9805307at2"/>
<keyword evidence="2" id="KW-0479">Metal-binding</keyword>
<dbReference type="RefSeq" id="WP_140037858.1">
    <property type="nucleotide sequence ID" value="NZ_CP041040.1"/>
</dbReference>
<dbReference type="InterPro" id="IPR011234">
    <property type="entry name" value="Fumarylacetoacetase-like_C"/>
</dbReference>
<dbReference type="PANTHER" id="PTHR42796">
    <property type="entry name" value="FUMARYLACETOACETATE HYDROLASE DOMAIN-CONTAINING PROTEIN 2A-RELATED"/>
    <property type="match status" value="1"/>
</dbReference>
<name>A0A4Y5YS80_9MICO</name>
<dbReference type="InterPro" id="IPR051121">
    <property type="entry name" value="FAH"/>
</dbReference>
<evidence type="ECO:0000259" key="3">
    <source>
        <dbReference type="Pfam" id="PF01557"/>
    </source>
</evidence>